<dbReference type="Gene3D" id="3.40.50.880">
    <property type="match status" value="1"/>
</dbReference>
<evidence type="ECO:0000313" key="5">
    <source>
        <dbReference type="EMBL" id="MDQ7249755.1"/>
    </source>
</evidence>
<dbReference type="Gene3D" id="1.10.10.60">
    <property type="entry name" value="Homeodomain-like"/>
    <property type="match status" value="2"/>
</dbReference>
<dbReference type="Pfam" id="PF01965">
    <property type="entry name" value="DJ-1_PfpI"/>
    <property type="match status" value="1"/>
</dbReference>
<dbReference type="SUPFAM" id="SSF52317">
    <property type="entry name" value="Class I glutamine amidotransferase-like"/>
    <property type="match status" value="1"/>
</dbReference>
<evidence type="ECO:0000259" key="4">
    <source>
        <dbReference type="PROSITE" id="PS01124"/>
    </source>
</evidence>
<dbReference type="RefSeq" id="WP_379958108.1">
    <property type="nucleotide sequence ID" value="NZ_JAUYVI010000006.1"/>
</dbReference>
<gene>
    <name evidence="5" type="ORF">Q8A70_18845</name>
</gene>
<dbReference type="SMART" id="SM00342">
    <property type="entry name" value="HTH_ARAC"/>
    <property type="match status" value="1"/>
</dbReference>
<keyword evidence="6" id="KW-1185">Reference proteome</keyword>
<dbReference type="Proteomes" id="UP001230156">
    <property type="component" value="Unassembled WGS sequence"/>
</dbReference>
<evidence type="ECO:0000256" key="3">
    <source>
        <dbReference type="ARBA" id="ARBA00023163"/>
    </source>
</evidence>
<evidence type="ECO:0000256" key="2">
    <source>
        <dbReference type="ARBA" id="ARBA00023125"/>
    </source>
</evidence>
<protein>
    <submittedName>
        <fullName evidence="5">Helix-turn-helix domain-containing protein</fullName>
    </submittedName>
</protein>
<keyword evidence="1" id="KW-0805">Transcription regulation</keyword>
<dbReference type="Pfam" id="PF12833">
    <property type="entry name" value="HTH_18"/>
    <property type="match status" value="1"/>
</dbReference>
<dbReference type="PROSITE" id="PS01124">
    <property type="entry name" value="HTH_ARAC_FAMILY_2"/>
    <property type="match status" value="1"/>
</dbReference>
<dbReference type="SUPFAM" id="SSF46689">
    <property type="entry name" value="Homeodomain-like"/>
    <property type="match status" value="2"/>
</dbReference>
<comment type="caution">
    <text evidence="5">The sequence shown here is derived from an EMBL/GenBank/DDBJ whole genome shotgun (WGS) entry which is preliminary data.</text>
</comment>
<dbReference type="InterPro" id="IPR018060">
    <property type="entry name" value="HTH_AraC"/>
</dbReference>
<dbReference type="InterPro" id="IPR029062">
    <property type="entry name" value="Class_I_gatase-like"/>
</dbReference>
<keyword evidence="3" id="KW-0804">Transcription</keyword>
<evidence type="ECO:0000313" key="6">
    <source>
        <dbReference type="Proteomes" id="UP001230156"/>
    </source>
</evidence>
<dbReference type="InterPro" id="IPR002818">
    <property type="entry name" value="DJ-1/PfpI"/>
</dbReference>
<keyword evidence="2" id="KW-0238">DNA-binding</keyword>
<sequence>MALVITADSSLHSGLLAVEPFRAANRLSKQAHYNVDIISVDGAALRTSLQIQVQATGSFQSDTRYDLVLIVISYEPAAQYKRKLFSWLRRQARFGAHICCIDYAPLLLAECGLLRGYTATAHWTTIEAFRDRYPDTKVVEQLYVVDRDRSTCAGQLSVLDYSLSMLEKLSGEVLARAVNNDLVYIGMRNGAAAQRRLINEDHWRGNPILARASELMIQAIEEPLTLETVARFCGVSLRELQYLFKRYLGRSPSDFYMELRLNRAKELLLYSGLSIRETGLACGFASESTFFRAFRGRFDTTPMKMRSTFHRAPATRDGRRTY</sequence>
<dbReference type="PANTHER" id="PTHR43280">
    <property type="entry name" value="ARAC-FAMILY TRANSCRIPTIONAL REGULATOR"/>
    <property type="match status" value="1"/>
</dbReference>
<dbReference type="PANTHER" id="PTHR43280:SF31">
    <property type="entry name" value="TRANSCRIPTIONAL REGULATORY PROTEIN"/>
    <property type="match status" value="1"/>
</dbReference>
<organism evidence="5 6">
    <name type="scientific">Dongia sedimenti</name>
    <dbReference type="NCBI Taxonomy" id="3064282"/>
    <lineage>
        <taxon>Bacteria</taxon>
        <taxon>Pseudomonadati</taxon>
        <taxon>Pseudomonadota</taxon>
        <taxon>Alphaproteobacteria</taxon>
        <taxon>Rhodospirillales</taxon>
        <taxon>Dongiaceae</taxon>
        <taxon>Dongia</taxon>
    </lineage>
</organism>
<accession>A0ABU0YPV6</accession>
<dbReference type="InterPro" id="IPR009057">
    <property type="entry name" value="Homeodomain-like_sf"/>
</dbReference>
<evidence type="ECO:0000256" key="1">
    <source>
        <dbReference type="ARBA" id="ARBA00023015"/>
    </source>
</evidence>
<feature type="domain" description="HTH araC/xylS-type" evidence="4">
    <location>
        <begin position="210"/>
        <end position="308"/>
    </location>
</feature>
<dbReference type="EMBL" id="JAUYVI010000006">
    <property type="protein sequence ID" value="MDQ7249755.1"/>
    <property type="molecule type" value="Genomic_DNA"/>
</dbReference>
<reference evidence="6" key="1">
    <citation type="submission" date="2023-08" db="EMBL/GenBank/DDBJ databases">
        <title>Rhodospirillaceae gen. nov., a novel taxon isolated from the Yangtze River Yuezi River estuary sludge.</title>
        <authorList>
            <person name="Ruan L."/>
        </authorList>
    </citation>
    <scope>NUCLEOTIDE SEQUENCE [LARGE SCALE GENOMIC DNA]</scope>
    <source>
        <strain evidence="6">R-7</strain>
    </source>
</reference>
<dbReference type="CDD" id="cd03136">
    <property type="entry name" value="GATase1_AraC_ArgR_like"/>
    <property type="match status" value="1"/>
</dbReference>
<proteinExistence type="predicted"/>
<name>A0ABU0YPV6_9PROT</name>